<name>A0A940SZ04_9ENTE</name>
<dbReference type="EMBL" id="JAEEGA010000020">
    <property type="protein sequence ID" value="MBP1043933.1"/>
    <property type="molecule type" value="Genomic_DNA"/>
</dbReference>
<dbReference type="Pfam" id="PF01614">
    <property type="entry name" value="IclR_C"/>
    <property type="match status" value="1"/>
</dbReference>
<dbReference type="InterPro" id="IPR014757">
    <property type="entry name" value="Tscrpt_reg_IclR_C"/>
</dbReference>
<keyword evidence="2" id="KW-0238">DNA-binding</keyword>
<dbReference type="InterPro" id="IPR029016">
    <property type="entry name" value="GAF-like_dom_sf"/>
</dbReference>
<dbReference type="PROSITE" id="PS51077">
    <property type="entry name" value="HTH_ICLR"/>
    <property type="match status" value="1"/>
</dbReference>
<sequence length="257" mass="28703">MLKTLTHALSVLNLFGTEQRLWTAREVAEQLAIPQVNAYRILETFTTNDYLRKIEQTKQYSLGPELIKISNKAFDKYNVSKLIQPMLESIMKQTAEATYLVKLNTTTATNIDAIKPTNRVTFDVRLNNEVRLFEGASYWAILAFLDEELIANTLATATSGLTASASEVVAQTTAGIAHVREHGWCTSSELFTADVTAIASPLFLEQHVIGSLTIAVPVYRLKSEDIPLYGQLLKQSAAELSQLLTLHDLDLSTYHYY</sequence>
<evidence type="ECO:0000259" key="4">
    <source>
        <dbReference type="PROSITE" id="PS51077"/>
    </source>
</evidence>
<feature type="domain" description="HTH iclR-type" evidence="4">
    <location>
        <begin position="2"/>
        <end position="64"/>
    </location>
</feature>
<evidence type="ECO:0000256" key="1">
    <source>
        <dbReference type="ARBA" id="ARBA00023015"/>
    </source>
</evidence>
<dbReference type="PROSITE" id="PS51078">
    <property type="entry name" value="ICLR_ED"/>
    <property type="match status" value="1"/>
</dbReference>
<dbReference type="GO" id="GO:0003700">
    <property type="term" value="F:DNA-binding transcription factor activity"/>
    <property type="evidence" value="ECO:0007669"/>
    <property type="project" value="TreeGrafter"/>
</dbReference>
<dbReference type="InterPro" id="IPR005471">
    <property type="entry name" value="Tscrpt_reg_IclR_N"/>
</dbReference>
<keyword evidence="7" id="KW-1185">Reference proteome</keyword>
<comment type="caution">
    <text evidence="6">The sequence shown here is derived from an EMBL/GenBank/DDBJ whole genome shotgun (WGS) entry which is preliminary data.</text>
</comment>
<dbReference type="PANTHER" id="PTHR30136">
    <property type="entry name" value="HELIX-TURN-HELIX TRANSCRIPTIONAL REGULATOR, ICLR FAMILY"/>
    <property type="match status" value="1"/>
</dbReference>
<evidence type="ECO:0000313" key="7">
    <source>
        <dbReference type="Proteomes" id="UP000674938"/>
    </source>
</evidence>
<dbReference type="InterPro" id="IPR050707">
    <property type="entry name" value="HTH_MetabolicPath_Reg"/>
</dbReference>
<organism evidence="6 7">
    <name type="scientific">Vagococcus allomyrinae</name>
    <dbReference type="NCBI Taxonomy" id="2794353"/>
    <lineage>
        <taxon>Bacteria</taxon>
        <taxon>Bacillati</taxon>
        <taxon>Bacillota</taxon>
        <taxon>Bacilli</taxon>
        <taxon>Lactobacillales</taxon>
        <taxon>Enterococcaceae</taxon>
        <taxon>Vagococcus</taxon>
    </lineage>
</organism>
<dbReference type="Pfam" id="PF09339">
    <property type="entry name" value="HTH_IclR"/>
    <property type="match status" value="1"/>
</dbReference>
<dbReference type="InterPro" id="IPR036390">
    <property type="entry name" value="WH_DNA-bd_sf"/>
</dbReference>
<dbReference type="Proteomes" id="UP000674938">
    <property type="component" value="Unassembled WGS sequence"/>
</dbReference>
<dbReference type="RefSeq" id="WP_209531906.1">
    <property type="nucleotide sequence ID" value="NZ_JAEEGA010000020.1"/>
</dbReference>
<dbReference type="Gene3D" id="3.30.450.40">
    <property type="match status" value="1"/>
</dbReference>
<dbReference type="SUPFAM" id="SSF46785">
    <property type="entry name" value="Winged helix' DNA-binding domain"/>
    <property type="match status" value="1"/>
</dbReference>
<dbReference type="SUPFAM" id="SSF55781">
    <property type="entry name" value="GAF domain-like"/>
    <property type="match status" value="1"/>
</dbReference>
<dbReference type="Gene3D" id="1.10.10.10">
    <property type="entry name" value="Winged helix-like DNA-binding domain superfamily/Winged helix DNA-binding domain"/>
    <property type="match status" value="1"/>
</dbReference>
<keyword evidence="3" id="KW-0804">Transcription</keyword>
<protein>
    <submittedName>
        <fullName evidence="6">IclR family transcriptional regulator</fullName>
    </submittedName>
</protein>
<dbReference type="PANTHER" id="PTHR30136:SF24">
    <property type="entry name" value="HTH-TYPE TRANSCRIPTIONAL REPRESSOR ALLR"/>
    <property type="match status" value="1"/>
</dbReference>
<dbReference type="GO" id="GO:0003677">
    <property type="term" value="F:DNA binding"/>
    <property type="evidence" value="ECO:0007669"/>
    <property type="project" value="UniProtKB-KW"/>
</dbReference>
<feature type="domain" description="IclR-ED" evidence="5">
    <location>
        <begin position="65"/>
        <end position="246"/>
    </location>
</feature>
<evidence type="ECO:0000313" key="6">
    <source>
        <dbReference type="EMBL" id="MBP1043933.1"/>
    </source>
</evidence>
<dbReference type="GO" id="GO:0045892">
    <property type="term" value="P:negative regulation of DNA-templated transcription"/>
    <property type="evidence" value="ECO:0007669"/>
    <property type="project" value="TreeGrafter"/>
</dbReference>
<evidence type="ECO:0000256" key="2">
    <source>
        <dbReference type="ARBA" id="ARBA00023125"/>
    </source>
</evidence>
<evidence type="ECO:0000256" key="3">
    <source>
        <dbReference type="ARBA" id="ARBA00023163"/>
    </source>
</evidence>
<keyword evidence="1" id="KW-0805">Transcription regulation</keyword>
<evidence type="ECO:0000259" key="5">
    <source>
        <dbReference type="PROSITE" id="PS51078"/>
    </source>
</evidence>
<reference evidence="6" key="1">
    <citation type="submission" date="2020-12" db="EMBL/GenBank/DDBJ databases">
        <title>Vagococcus allomyrinae sp. nov. and Enterococcus lavae sp. nov., isolated from the larvae of Allomyrina dichotoma.</title>
        <authorList>
            <person name="Lee S.D."/>
        </authorList>
    </citation>
    <scope>NUCLEOTIDE SEQUENCE</scope>
    <source>
        <strain evidence="6">BWB3-3</strain>
    </source>
</reference>
<dbReference type="InterPro" id="IPR036388">
    <property type="entry name" value="WH-like_DNA-bd_sf"/>
</dbReference>
<gene>
    <name evidence="6" type="ORF">I6N95_23165</name>
</gene>
<accession>A0A940SZ04</accession>
<dbReference type="AlphaFoldDB" id="A0A940SZ04"/>
<dbReference type="SMART" id="SM00346">
    <property type="entry name" value="HTH_ICLR"/>
    <property type="match status" value="1"/>
</dbReference>
<proteinExistence type="predicted"/>